<evidence type="ECO:0000313" key="3">
    <source>
        <dbReference type="Proteomes" id="UP000244450"/>
    </source>
</evidence>
<dbReference type="Proteomes" id="UP000244450">
    <property type="component" value="Unassembled WGS sequence"/>
</dbReference>
<dbReference type="InterPro" id="IPR041657">
    <property type="entry name" value="HTH_17"/>
</dbReference>
<sequence>MQIAFSPQEVADMWGVHYNTVVKAIKERRLTATKFEGAWRITQVALDAYIQKRTIKAKG</sequence>
<comment type="caution">
    <text evidence="2">The sequence shown here is derived from an EMBL/GenBank/DDBJ whole genome shotgun (WGS) entry which is preliminary data.</text>
</comment>
<accession>A0A2T7BBK4</accession>
<protein>
    <recommendedName>
        <fullName evidence="1">Helix-turn-helix domain-containing protein</fullName>
    </recommendedName>
</protein>
<evidence type="ECO:0000259" key="1">
    <source>
        <dbReference type="Pfam" id="PF12728"/>
    </source>
</evidence>
<feature type="domain" description="Helix-turn-helix" evidence="1">
    <location>
        <begin position="5"/>
        <end position="53"/>
    </location>
</feature>
<dbReference type="NCBIfam" id="TIGR01764">
    <property type="entry name" value="excise"/>
    <property type="match status" value="1"/>
</dbReference>
<dbReference type="EMBL" id="QCYK01000004">
    <property type="protein sequence ID" value="PUZ21775.1"/>
    <property type="molecule type" value="Genomic_DNA"/>
</dbReference>
<dbReference type="RefSeq" id="WP_108689424.1">
    <property type="nucleotide sequence ID" value="NZ_QCYK01000004.1"/>
</dbReference>
<dbReference type="InterPro" id="IPR010093">
    <property type="entry name" value="SinI_DNA-bd"/>
</dbReference>
<dbReference type="AlphaFoldDB" id="A0A2T7BBK4"/>
<proteinExistence type="predicted"/>
<name>A0A2T7BBK4_9BACT</name>
<organism evidence="2 3">
    <name type="scientific">Chitinophaga parva</name>
    <dbReference type="NCBI Taxonomy" id="2169414"/>
    <lineage>
        <taxon>Bacteria</taxon>
        <taxon>Pseudomonadati</taxon>
        <taxon>Bacteroidota</taxon>
        <taxon>Chitinophagia</taxon>
        <taxon>Chitinophagales</taxon>
        <taxon>Chitinophagaceae</taxon>
        <taxon>Chitinophaga</taxon>
    </lineage>
</organism>
<evidence type="ECO:0000313" key="2">
    <source>
        <dbReference type="EMBL" id="PUZ21775.1"/>
    </source>
</evidence>
<reference evidence="2 3" key="1">
    <citation type="submission" date="2018-04" db="EMBL/GenBank/DDBJ databases">
        <title>Chitinophaga fuyangensis sp. nov., isolated from soil in a chemical factory.</title>
        <authorList>
            <person name="Chen K."/>
        </authorList>
    </citation>
    <scope>NUCLEOTIDE SEQUENCE [LARGE SCALE GENOMIC DNA]</scope>
    <source>
        <strain evidence="2 3">LY-1</strain>
    </source>
</reference>
<dbReference type="Pfam" id="PF12728">
    <property type="entry name" value="HTH_17"/>
    <property type="match status" value="1"/>
</dbReference>
<gene>
    <name evidence="2" type="ORF">DCC81_24620</name>
</gene>
<dbReference type="GO" id="GO:0003677">
    <property type="term" value="F:DNA binding"/>
    <property type="evidence" value="ECO:0007669"/>
    <property type="project" value="InterPro"/>
</dbReference>
<keyword evidence="3" id="KW-1185">Reference proteome</keyword>